<sequence>MMHCIGYIKFGNTYPIKMKNGGQKEMVSFTVVDGFGTNYSFQMWPDDPQHAEVAAIIKDARRQPVQVDVASHVARLRKFQDGSEKPQTNFTATNVQFLSGSITPRVWCSGTVQYGGAYEVGGKDRSKKIMLSFSVADEIANSYAFQMWPDDPQHSWLAPLIAQARRQPIEVDVASYVARLRKFKDGTEKPQTNFVATNVVFPGLSQSEQSA</sequence>
<dbReference type="RefSeq" id="WP_126579771.1">
    <property type="nucleotide sequence ID" value="NZ_BIFR01000001.1"/>
</dbReference>
<organism evidence="1 2">
    <name type="scientific">Tengunoibacter tsumagoiensis</name>
    <dbReference type="NCBI Taxonomy" id="2014871"/>
    <lineage>
        <taxon>Bacteria</taxon>
        <taxon>Bacillati</taxon>
        <taxon>Chloroflexota</taxon>
        <taxon>Ktedonobacteria</taxon>
        <taxon>Ktedonobacterales</taxon>
        <taxon>Dictyobacteraceae</taxon>
        <taxon>Tengunoibacter</taxon>
    </lineage>
</organism>
<accession>A0A401ZZ35</accession>
<comment type="caution">
    <text evidence="1">The sequence shown here is derived from an EMBL/GenBank/DDBJ whole genome shotgun (WGS) entry which is preliminary data.</text>
</comment>
<reference evidence="2" key="1">
    <citation type="submission" date="2018-12" db="EMBL/GenBank/DDBJ databases">
        <title>Tengunoibacter tsumagoiensis gen. nov., sp. nov., Dictyobacter kobayashii sp. nov., D. alpinus sp. nov., and D. joshuensis sp. nov. and description of Dictyobacteraceae fam. nov. within the order Ktedonobacterales isolated from Tengu-no-mugimeshi.</title>
        <authorList>
            <person name="Wang C.M."/>
            <person name="Zheng Y."/>
            <person name="Sakai Y."/>
            <person name="Toyoda A."/>
            <person name="Minakuchi Y."/>
            <person name="Abe K."/>
            <person name="Yokota A."/>
            <person name="Yabe S."/>
        </authorList>
    </citation>
    <scope>NUCLEOTIDE SEQUENCE [LARGE SCALE GENOMIC DNA]</scope>
    <source>
        <strain evidence="2">Uno3</strain>
    </source>
</reference>
<name>A0A401ZZ35_9CHLR</name>
<dbReference type="OrthoDB" id="164235at2"/>
<dbReference type="EMBL" id="BIFR01000001">
    <property type="protein sequence ID" value="GCE12116.1"/>
    <property type="molecule type" value="Genomic_DNA"/>
</dbReference>
<keyword evidence="2" id="KW-1185">Reference proteome</keyword>
<evidence type="ECO:0000313" key="2">
    <source>
        <dbReference type="Proteomes" id="UP000287352"/>
    </source>
</evidence>
<dbReference type="AlphaFoldDB" id="A0A401ZZ35"/>
<gene>
    <name evidence="1" type="ORF">KTT_19750</name>
</gene>
<dbReference type="Proteomes" id="UP000287352">
    <property type="component" value="Unassembled WGS sequence"/>
</dbReference>
<protein>
    <submittedName>
        <fullName evidence="1">Uncharacterized protein</fullName>
    </submittedName>
</protein>
<evidence type="ECO:0000313" key="1">
    <source>
        <dbReference type="EMBL" id="GCE12116.1"/>
    </source>
</evidence>
<proteinExistence type="predicted"/>